<dbReference type="InterPro" id="IPR014710">
    <property type="entry name" value="RmlC-like_jellyroll"/>
</dbReference>
<reference evidence="1 2" key="1">
    <citation type="journal article" date="2019" name="Environ. Microbiol.">
        <title>Species interactions and distinct microbial communities in high Arctic permafrost affected cryosols are associated with the CH4 and CO2 gas fluxes.</title>
        <authorList>
            <person name="Altshuler I."/>
            <person name="Hamel J."/>
            <person name="Turney S."/>
            <person name="Magnuson E."/>
            <person name="Levesque R."/>
            <person name="Greer C."/>
            <person name="Whyte L.G."/>
        </authorList>
    </citation>
    <scope>NUCLEOTIDE SEQUENCE [LARGE SCALE GENOMIC DNA]</scope>
    <source>
        <strain evidence="1 2">S5.20</strain>
    </source>
</reference>
<protein>
    <recommendedName>
        <fullName evidence="3">Cupin domain-containing protein</fullName>
    </recommendedName>
</protein>
<evidence type="ECO:0008006" key="3">
    <source>
        <dbReference type="Google" id="ProtNLM"/>
    </source>
</evidence>
<evidence type="ECO:0000313" key="2">
    <source>
        <dbReference type="Proteomes" id="UP000320095"/>
    </source>
</evidence>
<dbReference type="Proteomes" id="UP000320095">
    <property type="component" value="Unassembled WGS sequence"/>
</dbReference>
<dbReference type="InterPro" id="IPR011051">
    <property type="entry name" value="RmlC_Cupin_sf"/>
</dbReference>
<dbReference type="SUPFAM" id="SSF51182">
    <property type="entry name" value="RmlC-like cupins"/>
    <property type="match status" value="1"/>
</dbReference>
<keyword evidence="2" id="KW-1185">Reference proteome</keyword>
<comment type="caution">
    <text evidence="1">The sequence shown here is derived from an EMBL/GenBank/DDBJ whole genome shotgun (WGS) entry which is preliminary data.</text>
</comment>
<gene>
    <name evidence="1" type="ORF">EAH80_00340</name>
</gene>
<dbReference type="AlphaFoldDB" id="A0A502EFG6"/>
<name>A0A502EFG6_9MYCO</name>
<dbReference type="OrthoDB" id="7594692at2"/>
<accession>A0A502EFG6</accession>
<evidence type="ECO:0000313" key="1">
    <source>
        <dbReference type="EMBL" id="TPG36465.1"/>
    </source>
</evidence>
<proteinExistence type="predicted"/>
<dbReference type="RefSeq" id="WP_140687077.1">
    <property type="nucleotide sequence ID" value="NZ_RCZG01000001.1"/>
</dbReference>
<organism evidence="1 2">
    <name type="scientific">Mycolicibacterium hodleri</name>
    <dbReference type="NCBI Taxonomy" id="49897"/>
    <lineage>
        <taxon>Bacteria</taxon>
        <taxon>Bacillati</taxon>
        <taxon>Actinomycetota</taxon>
        <taxon>Actinomycetes</taxon>
        <taxon>Mycobacteriales</taxon>
        <taxon>Mycobacteriaceae</taxon>
        <taxon>Mycolicibacterium</taxon>
    </lineage>
</organism>
<dbReference type="EMBL" id="RCZG01000001">
    <property type="protein sequence ID" value="TPG36465.1"/>
    <property type="molecule type" value="Genomic_DNA"/>
</dbReference>
<sequence length="151" mass="17143">MERRARGRYETNLDDPEFTTLEDGTRFAGFFLGDGDDEPAVFPMEVTANYTFPVHYHKTHYMSLILRGSLQVGTRWYHPGDIRLQEKGSVYGPEKAGPEGCYMLNIFGDRRGYTPTVVGEAEQEPMPFEPHVLLSKVWNALAESPVGVERK</sequence>
<dbReference type="Gene3D" id="2.60.120.10">
    <property type="entry name" value="Jelly Rolls"/>
    <property type="match status" value="1"/>
</dbReference>